<dbReference type="Proteomes" id="UP000258927">
    <property type="component" value="Plasmid pHL2708Y3"/>
</dbReference>
<dbReference type="InterPro" id="IPR023210">
    <property type="entry name" value="NADP_OxRdtase_dom"/>
</dbReference>
<dbReference type="SUPFAM" id="SSF51430">
    <property type="entry name" value="NAD(P)-linked oxidoreductase"/>
    <property type="match status" value="1"/>
</dbReference>
<dbReference type="EMBL" id="CP021332">
    <property type="protein sequence ID" value="AVX06119.1"/>
    <property type="molecule type" value="Genomic_DNA"/>
</dbReference>
<dbReference type="RefSeq" id="WP_117397077.1">
    <property type="nucleotide sequence ID" value="NZ_CP021332.1"/>
</dbReference>
<geneLocation type="plasmid" evidence="4">
    <name>phl2708y3</name>
</geneLocation>
<reference evidence="3 4" key="1">
    <citation type="submission" date="2017-05" db="EMBL/GenBank/DDBJ databases">
        <title>Genome Analysis of Maritalea myrionectae HL2708#5.</title>
        <authorList>
            <consortium name="Cotde Inc.-PKNU"/>
            <person name="Jang D."/>
            <person name="Oh H.-M."/>
        </authorList>
    </citation>
    <scope>NUCLEOTIDE SEQUENCE [LARGE SCALE GENOMIC DNA]</scope>
    <source>
        <strain evidence="3 4">HL2708#5</strain>
        <plasmid evidence="4">phl2708y3</plasmid>
    </source>
</reference>
<feature type="domain" description="NADP-dependent oxidoreductase" evidence="1">
    <location>
        <begin position="241"/>
        <end position="510"/>
    </location>
</feature>
<dbReference type="InterPro" id="IPR011040">
    <property type="entry name" value="Sialidase"/>
</dbReference>
<organism evidence="3 4">
    <name type="scientific">Maritalea myrionectae</name>
    <dbReference type="NCBI Taxonomy" id="454601"/>
    <lineage>
        <taxon>Bacteria</taxon>
        <taxon>Pseudomonadati</taxon>
        <taxon>Pseudomonadota</taxon>
        <taxon>Alphaproteobacteria</taxon>
        <taxon>Hyphomicrobiales</taxon>
        <taxon>Devosiaceae</taxon>
        <taxon>Maritalea</taxon>
    </lineage>
</organism>
<accession>A0A2R4MJF4</accession>
<evidence type="ECO:0000313" key="4">
    <source>
        <dbReference type="Proteomes" id="UP000258927"/>
    </source>
</evidence>
<protein>
    <submittedName>
        <fullName evidence="3">Uncharacterized protein</fullName>
    </submittedName>
</protein>
<dbReference type="InterPro" id="IPR003329">
    <property type="entry name" value="Cytidylyl_trans"/>
</dbReference>
<dbReference type="Pfam" id="PF13088">
    <property type="entry name" value="BNR_2"/>
    <property type="match status" value="1"/>
</dbReference>
<proteinExistence type="predicted"/>
<evidence type="ECO:0000259" key="2">
    <source>
        <dbReference type="Pfam" id="PF13088"/>
    </source>
</evidence>
<evidence type="ECO:0000259" key="1">
    <source>
        <dbReference type="Pfam" id="PF00248"/>
    </source>
</evidence>
<dbReference type="Pfam" id="PF02348">
    <property type="entry name" value="CTP_transf_3"/>
    <property type="match status" value="1"/>
</dbReference>
<dbReference type="PANTHER" id="PTHR43312">
    <property type="entry name" value="D-THREO-ALDOSE 1-DEHYDROGENASE"/>
    <property type="match status" value="1"/>
</dbReference>
<dbReference type="InterPro" id="IPR053135">
    <property type="entry name" value="AKR2_Oxidoreductase"/>
</dbReference>
<keyword evidence="4" id="KW-1185">Reference proteome</keyword>
<dbReference type="InterPro" id="IPR036278">
    <property type="entry name" value="Sialidase_sf"/>
</dbReference>
<dbReference type="InterPro" id="IPR029044">
    <property type="entry name" value="Nucleotide-diphossugar_trans"/>
</dbReference>
<dbReference type="CDD" id="cd15482">
    <property type="entry name" value="Sialidase_non-viral"/>
    <property type="match status" value="1"/>
</dbReference>
<name>A0A2R4MJF4_9HYPH</name>
<feature type="domain" description="Sialidase" evidence="2">
    <location>
        <begin position="678"/>
        <end position="822"/>
    </location>
</feature>
<gene>
    <name evidence="3" type="ORF">MXMO3_03616</name>
</gene>
<sequence length="915" mass="101188">MVDLPRFRVILQARTTSSRLPSKVLLPVGGMALSVLAAKRAARGGADVVVAIPDSAQDRQLARTLTQADLRVIQGPLDDVLGRFLLGTQDLDDSAICVRLTCDNPFPDGDFLSEILENFVTSNARYMAYGNDGQWLPYGLAAEVFYVRELRDADVKSPDDPYVREHVTPTIRAAHQPLMRAPIGGIHADLGYLRCTVDTLEDYLRVAEIFDGVSDPVAIPWRDLVTRLQDRSASALSHPNLILGTVQLGQPYGLRKNAATMKEVEAYAILDEAVKLGCTLDTARAYGESEARIGRHMRARSHNCSVITKLAPLDPQTIEAAEASVSASLTALGQENLDTLLLHRAEHLQACGGRIWQKLNELKNTGKIGTLGVSVQTPRELEQALGYSEVRHIQLPFNLLDWRWWPQIAELRSRPEITVHVRSVFLQGLLSQHLPDSWPIIDGVDPSAILAQLQVLVELFGRSSLADLCIAYVRAFTWIDGIVMGVDSTEQLQEVAELFSNPPLTWADVCIVQQTLPRVVEQLLNPASWPKTPTNFPALSPQKGLPQFTISKPFVVWQDSDVMASFPSLLATTGGILLSFRVAPNERDNSVPGIGHQQHLHPRSSLALTQLDAHFRAKDIALFPVDLFAADQDPNLMRLPNGDIIMSSFAWRPQAYGLTPREGPGFFTEKSSGITSQFWGSFTARSKDEGRSWEPRTYLPGLPEYPDLIPGQRVWHGGRHRGQAVMADDGRLLIGTYDRKDNASAFRCFIYESVDQGETWQFSGPLTDVEDTNIGFAEPTLYRLTNNDLIALHRTFGAEGKLAINRSSDGGYTWNLPELIDDVVGHPFQVVTVSSDWAIVLYAFRSKVSSIKGKFMNRHTGKFEGEELVLRTGAKTQDIGYPCGLLLPNGGLLACYYWINANGTRFIEGVTLTPQ</sequence>
<dbReference type="KEGG" id="mmyr:MXMO3_03616"/>
<evidence type="ECO:0000313" key="3">
    <source>
        <dbReference type="EMBL" id="AVX06119.1"/>
    </source>
</evidence>
<dbReference type="CDD" id="cd19097">
    <property type="entry name" value="AKR_unchar"/>
    <property type="match status" value="1"/>
</dbReference>
<dbReference type="SUPFAM" id="SSF53448">
    <property type="entry name" value="Nucleotide-diphospho-sugar transferases"/>
    <property type="match status" value="1"/>
</dbReference>
<dbReference type="Pfam" id="PF00248">
    <property type="entry name" value="Aldo_ket_red"/>
    <property type="match status" value="1"/>
</dbReference>
<dbReference type="InterPro" id="IPR036812">
    <property type="entry name" value="NAD(P)_OxRdtase_dom_sf"/>
</dbReference>
<dbReference type="Gene3D" id="3.20.20.100">
    <property type="entry name" value="NADP-dependent oxidoreductase domain"/>
    <property type="match status" value="1"/>
</dbReference>
<dbReference type="SUPFAM" id="SSF50939">
    <property type="entry name" value="Sialidases"/>
    <property type="match status" value="1"/>
</dbReference>
<dbReference type="Gene3D" id="2.120.10.10">
    <property type="match status" value="1"/>
</dbReference>
<dbReference type="AlphaFoldDB" id="A0A2R4MJF4"/>
<dbReference type="Gene3D" id="3.90.550.10">
    <property type="entry name" value="Spore Coat Polysaccharide Biosynthesis Protein SpsA, Chain A"/>
    <property type="match status" value="1"/>
</dbReference>
<dbReference type="PANTHER" id="PTHR43312:SF1">
    <property type="entry name" value="NADP-DEPENDENT OXIDOREDUCTASE DOMAIN-CONTAINING PROTEIN"/>
    <property type="match status" value="1"/>
</dbReference>
<keyword evidence="3" id="KW-0614">Plasmid</keyword>